<dbReference type="GO" id="GO:0012505">
    <property type="term" value="C:endomembrane system"/>
    <property type="evidence" value="ECO:0007669"/>
    <property type="project" value="TreeGrafter"/>
</dbReference>
<dbReference type="InterPro" id="IPR001223">
    <property type="entry name" value="Glyco_hydro18_cat"/>
</dbReference>
<dbReference type="Gene3D" id="3.20.20.80">
    <property type="entry name" value="Glycosidases"/>
    <property type="match status" value="1"/>
</dbReference>
<dbReference type="Proteomes" id="UP000004459">
    <property type="component" value="Unassembled WGS sequence"/>
</dbReference>
<dbReference type="HOGENOM" id="CLU_156479_0_0_9"/>
<dbReference type="EMBL" id="AGCK01000208">
    <property type="protein sequence ID" value="EHM46134.1"/>
    <property type="molecule type" value="Genomic_DNA"/>
</dbReference>
<evidence type="ECO:0000259" key="1">
    <source>
        <dbReference type="PROSITE" id="PS51910"/>
    </source>
</evidence>
<dbReference type="PROSITE" id="PS51910">
    <property type="entry name" value="GH18_2"/>
    <property type="match status" value="1"/>
</dbReference>
<dbReference type="PANTHER" id="PTHR46066">
    <property type="entry name" value="CHITINASE DOMAIN-CONTAINING PROTEIN 1 FAMILY MEMBER"/>
    <property type="match status" value="1"/>
</dbReference>
<evidence type="ECO:0000313" key="3">
    <source>
        <dbReference type="Proteomes" id="UP000004459"/>
    </source>
</evidence>
<evidence type="ECO:0000313" key="2">
    <source>
        <dbReference type="EMBL" id="EHM46134.1"/>
    </source>
</evidence>
<accession>G9YSD8</accession>
<dbReference type="Gene3D" id="3.10.50.10">
    <property type="match status" value="1"/>
</dbReference>
<dbReference type="Pfam" id="PF00704">
    <property type="entry name" value="Glyco_hydro_18"/>
    <property type="match status" value="1"/>
</dbReference>
<dbReference type="PATRIC" id="fig|411475.3.peg.2086"/>
<name>G9YSD8_FLAPL</name>
<dbReference type="PANTHER" id="PTHR46066:SF2">
    <property type="entry name" value="CHITINASE DOMAIN-CONTAINING PROTEIN 1"/>
    <property type="match status" value="1"/>
</dbReference>
<protein>
    <recommendedName>
        <fullName evidence="1">GH18 domain-containing protein</fullName>
    </recommendedName>
</protein>
<dbReference type="InterPro" id="IPR017853">
    <property type="entry name" value="GH"/>
</dbReference>
<reference evidence="2 3" key="1">
    <citation type="submission" date="2011-08" db="EMBL/GenBank/DDBJ databases">
        <authorList>
            <person name="Weinstock G."/>
            <person name="Sodergren E."/>
            <person name="Clifton S."/>
            <person name="Fulton L."/>
            <person name="Fulton B."/>
            <person name="Courtney L."/>
            <person name="Fronick C."/>
            <person name="Harrison M."/>
            <person name="Strong C."/>
            <person name="Farmer C."/>
            <person name="Delahaunty K."/>
            <person name="Markovic C."/>
            <person name="Hall O."/>
            <person name="Minx P."/>
            <person name="Tomlinson C."/>
            <person name="Mitreva M."/>
            <person name="Hou S."/>
            <person name="Chen J."/>
            <person name="Wollam A."/>
            <person name="Pepin K.H."/>
            <person name="Johnson M."/>
            <person name="Bhonagiri V."/>
            <person name="Zhang X."/>
            <person name="Suruliraj S."/>
            <person name="Warren W."/>
            <person name="Chinwalla A."/>
            <person name="Mardis E.R."/>
            <person name="Wilson R.K."/>
        </authorList>
    </citation>
    <scope>NUCLEOTIDE SEQUENCE [LARGE SCALE GENOMIC DNA]</scope>
    <source>
        <strain evidence="2 3">ATCC 29863</strain>
    </source>
</reference>
<comment type="caution">
    <text evidence="2">The sequence shown here is derived from an EMBL/GenBank/DDBJ whole genome shotgun (WGS) entry which is preliminary data.</text>
</comment>
<dbReference type="GO" id="GO:0070492">
    <property type="term" value="F:oligosaccharide binding"/>
    <property type="evidence" value="ECO:0007669"/>
    <property type="project" value="TreeGrafter"/>
</dbReference>
<gene>
    <name evidence="2" type="ORF">HMPREF0372_02415</name>
</gene>
<dbReference type="SUPFAM" id="SSF51445">
    <property type="entry name" value="(Trans)glycosidases"/>
    <property type="match status" value="1"/>
</dbReference>
<proteinExistence type="predicted"/>
<dbReference type="AlphaFoldDB" id="G9YSD8"/>
<organism evidence="2 3">
    <name type="scientific">Flavonifractor plautii ATCC 29863</name>
    <dbReference type="NCBI Taxonomy" id="411475"/>
    <lineage>
        <taxon>Bacteria</taxon>
        <taxon>Bacillati</taxon>
        <taxon>Bacillota</taxon>
        <taxon>Clostridia</taxon>
        <taxon>Eubacteriales</taxon>
        <taxon>Oscillospiraceae</taxon>
        <taxon>Flavonifractor</taxon>
    </lineage>
</organism>
<sequence length="137" mass="15811">MAVAPLPNVRQVVEYALTEIPASKIWLGVPLYGYDWPLPFVQGRTKAQSISPQEAVARAVRYGVDIQYSEQAQAPWYRYTDGYGITHEVWFEDARSIQAKLALIPEYGLYGVGYWNLMRPFPQNWRVLNALYRIRTV</sequence>
<dbReference type="GO" id="GO:0005975">
    <property type="term" value="P:carbohydrate metabolic process"/>
    <property type="evidence" value="ECO:0007669"/>
    <property type="project" value="InterPro"/>
</dbReference>
<dbReference type="InterPro" id="IPR029070">
    <property type="entry name" value="Chitinase_insertion_sf"/>
</dbReference>
<feature type="domain" description="GH18" evidence="1">
    <location>
        <begin position="1"/>
        <end position="137"/>
    </location>
</feature>